<keyword evidence="2" id="KW-0167">Capsid protein</keyword>
<dbReference type="EMBL" id="MW489855">
    <property type="protein sequence ID" value="QSQ86314.1"/>
    <property type="molecule type" value="Genomic_RNA"/>
</dbReference>
<accession>A0A8A0XZB1</accession>
<dbReference type="InterPro" id="IPR002679">
    <property type="entry name" value="Closter_coat"/>
</dbReference>
<dbReference type="Pfam" id="PF01785">
    <property type="entry name" value="Closter_coat"/>
    <property type="match status" value="1"/>
</dbReference>
<protein>
    <submittedName>
        <fullName evidence="4">PdCP</fullName>
    </submittedName>
</protein>
<name>A0A8A0XZB1_9CLOS</name>
<comment type="subcellular location">
    <subcellularLocation>
        <location evidence="1">Virion</location>
    </subcellularLocation>
</comment>
<organism evidence="4">
    <name type="scientific">Fig closterovirus 1</name>
    <dbReference type="NCBI Taxonomy" id="2809010"/>
    <lineage>
        <taxon>Viruses</taxon>
        <taxon>Riboviria</taxon>
        <taxon>Orthornavirae</taxon>
        <taxon>Kitrinoviricota</taxon>
        <taxon>Alsuviricetes</taxon>
        <taxon>Martellivirales</taxon>
        <taxon>Closteroviridae</taxon>
        <taxon>Closterovirus</taxon>
    </lineage>
</organism>
<evidence type="ECO:0000256" key="3">
    <source>
        <dbReference type="ARBA" id="ARBA00022844"/>
    </source>
</evidence>
<sequence length="230" mass="25590">MSSDEKSTALVTQNLTKALSEVVVEKVGTVFSEQLLGSLSKINLDSISQTRSDIYEKEELRLILLDLRDFLVTKYAIVSEDFILHLSMIIVRLSTTSCSDKYTFGKSERISYTISDIKYTLYDCDLFPCLRALCKKHSPSTKNGVRKLASSCEALLVTLGHLRPHLFDSARSTRAGVPLGKGWLASDFISGIYPDITENERAISLRARDVTLSRGSADKGVLINLYDLVQ</sequence>
<dbReference type="GO" id="GO:0019028">
    <property type="term" value="C:viral capsid"/>
    <property type="evidence" value="ECO:0007669"/>
    <property type="project" value="UniProtKB-KW"/>
</dbReference>
<evidence type="ECO:0000256" key="2">
    <source>
        <dbReference type="ARBA" id="ARBA00022561"/>
    </source>
</evidence>
<evidence type="ECO:0000256" key="1">
    <source>
        <dbReference type="ARBA" id="ARBA00004328"/>
    </source>
</evidence>
<keyword evidence="3" id="KW-0946">Virion</keyword>
<reference evidence="4" key="1">
    <citation type="submission" date="2021-01" db="EMBL/GenBank/DDBJ databases">
        <title>Figuring out RNA genome size: A New Fig closterovirus with the largest plant RNA virus sequence.</title>
        <authorList>
            <person name="Debat H."/>
            <person name="Bejerman N."/>
        </authorList>
    </citation>
    <scope>NUCLEOTIDE SEQUENCE</scope>
    <source>
        <strain evidence="4">Figclo</strain>
    </source>
</reference>
<evidence type="ECO:0000313" key="4">
    <source>
        <dbReference type="EMBL" id="QSQ86314.1"/>
    </source>
</evidence>
<proteinExistence type="predicted"/>